<dbReference type="AlphaFoldDB" id="A0A6A4T2M8"/>
<organism evidence="1 2">
    <name type="scientific">Scophthalmus maximus</name>
    <name type="common">Turbot</name>
    <name type="synonym">Psetta maxima</name>
    <dbReference type="NCBI Taxonomy" id="52904"/>
    <lineage>
        <taxon>Eukaryota</taxon>
        <taxon>Metazoa</taxon>
        <taxon>Chordata</taxon>
        <taxon>Craniata</taxon>
        <taxon>Vertebrata</taxon>
        <taxon>Euteleostomi</taxon>
        <taxon>Actinopterygii</taxon>
        <taxon>Neopterygii</taxon>
        <taxon>Teleostei</taxon>
        <taxon>Neoteleostei</taxon>
        <taxon>Acanthomorphata</taxon>
        <taxon>Carangaria</taxon>
        <taxon>Pleuronectiformes</taxon>
        <taxon>Pleuronectoidei</taxon>
        <taxon>Scophthalmidae</taxon>
        <taxon>Scophthalmus</taxon>
    </lineage>
</organism>
<gene>
    <name evidence="1" type="ORF">F2P81_006235</name>
</gene>
<protein>
    <submittedName>
        <fullName evidence="1">Uncharacterized protein</fullName>
    </submittedName>
</protein>
<evidence type="ECO:0000313" key="2">
    <source>
        <dbReference type="Proteomes" id="UP000438429"/>
    </source>
</evidence>
<dbReference type="Proteomes" id="UP000438429">
    <property type="component" value="Unassembled WGS sequence"/>
</dbReference>
<reference evidence="1 2" key="1">
    <citation type="submission" date="2019-06" db="EMBL/GenBank/DDBJ databases">
        <title>Draft genomes of female and male turbot (Scophthalmus maximus).</title>
        <authorList>
            <person name="Xu H."/>
            <person name="Xu X.-W."/>
            <person name="Shao C."/>
            <person name="Chen S."/>
        </authorList>
    </citation>
    <scope>NUCLEOTIDE SEQUENCE [LARGE SCALE GENOMIC DNA]</scope>
    <source>
        <strain evidence="1">Ysfricsl-2016a</strain>
        <tissue evidence="1">Blood</tissue>
    </source>
</reference>
<proteinExistence type="predicted"/>
<comment type="caution">
    <text evidence="1">The sequence shown here is derived from an EMBL/GenBank/DDBJ whole genome shotgun (WGS) entry which is preliminary data.</text>
</comment>
<sequence length="170" mass="19748">MLIGYVNALESSVIELELKPYSLHLFLSMCKNHRYDRIHTLSENSFRYIRLWKDDSFSKSIKTLSMQRSCLTSRLETSMPIDGAKRGNLTSNLRRDGISRQAEHIIPLDFSCCCQKPPAPCSSMGVERHRWQPAPDGKHALDCKYRCEGTKRFLSKENQIGRREVIERHF</sequence>
<accession>A0A6A4T2M8</accession>
<evidence type="ECO:0000313" key="1">
    <source>
        <dbReference type="EMBL" id="KAF0040337.1"/>
    </source>
</evidence>
<name>A0A6A4T2M8_SCOMX</name>
<dbReference type="EMBL" id="VEVO01000006">
    <property type="protein sequence ID" value="KAF0040337.1"/>
    <property type="molecule type" value="Genomic_DNA"/>
</dbReference>